<reference evidence="1 2" key="1">
    <citation type="submission" date="2021-06" db="EMBL/GenBank/DDBJ databases">
        <authorList>
            <person name="Kallberg Y."/>
            <person name="Tangrot J."/>
            <person name="Rosling A."/>
        </authorList>
    </citation>
    <scope>NUCLEOTIDE SEQUENCE [LARGE SCALE GENOMIC DNA]</scope>
    <source>
        <strain evidence="1 2">120-4 pot B 10/14</strain>
    </source>
</reference>
<evidence type="ECO:0000313" key="2">
    <source>
        <dbReference type="Proteomes" id="UP000789901"/>
    </source>
</evidence>
<feature type="non-terminal residue" evidence="1">
    <location>
        <position position="218"/>
    </location>
</feature>
<feature type="non-terminal residue" evidence="1">
    <location>
        <position position="1"/>
    </location>
</feature>
<accession>A0ABN7X0U7</accession>
<gene>
    <name evidence="1" type="ORF">GMARGA_LOCUS36885</name>
</gene>
<protein>
    <submittedName>
        <fullName evidence="1">46013_t:CDS:1</fullName>
    </submittedName>
</protein>
<sequence>IRLLGGDGLHNEDDEDFNPMTCSAGFWVRNGRQILLASAGHCTVNGPHLNPPHDMSVDFLYLPWNSGEPEILIGRMSQYSIAGFDKGYILREDEIFNAAPAIRNSDNPDFPELPIVGYLPLFTIGAYLCKSGYKTHVTCGVLNSHNAVLSVDFNEAIDFFDVYVANLVGRKGDSGGPVFKFVLGEEGVRIVGMMTASIDEINLSAFHPTDVILRRDDG</sequence>
<dbReference type="Gene3D" id="2.40.10.10">
    <property type="entry name" value="Trypsin-like serine proteases"/>
    <property type="match status" value="2"/>
</dbReference>
<evidence type="ECO:0000313" key="1">
    <source>
        <dbReference type="EMBL" id="CAG8844062.1"/>
    </source>
</evidence>
<dbReference type="InterPro" id="IPR043504">
    <property type="entry name" value="Peptidase_S1_PA_chymotrypsin"/>
</dbReference>
<dbReference type="EMBL" id="CAJVQB010074510">
    <property type="protein sequence ID" value="CAG8844062.1"/>
    <property type="molecule type" value="Genomic_DNA"/>
</dbReference>
<organism evidence="1 2">
    <name type="scientific">Gigaspora margarita</name>
    <dbReference type="NCBI Taxonomy" id="4874"/>
    <lineage>
        <taxon>Eukaryota</taxon>
        <taxon>Fungi</taxon>
        <taxon>Fungi incertae sedis</taxon>
        <taxon>Mucoromycota</taxon>
        <taxon>Glomeromycotina</taxon>
        <taxon>Glomeromycetes</taxon>
        <taxon>Diversisporales</taxon>
        <taxon>Gigasporaceae</taxon>
        <taxon>Gigaspora</taxon>
    </lineage>
</organism>
<keyword evidence="2" id="KW-1185">Reference proteome</keyword>
<name>A0ABN7X0U7_GIGMA</name>
<comment type="caution">
    <text evidence="1">The sequence shown here is derived from an EMBL/GenBank/DDBJ whole genome shotgun (WGS) entry which is preliminary data.</text>
</comment>
<dbReference type="InterPro" id="IPR009003">
    <property type="entry name" value="Peptidase_S1_PA"/>
</dbReference>
<proteinExistence type="predicted"/>
<dbReference type="Proteomes" id="UP000789901">
    <property type="component" value="Unassembled WGS sequence"/>
</dbReference>
<dbReference type="SUPFAM" id="SSF50494">
    <property type="entry name" value="Trypsin-like serine proteases"/>
    <property type="match status" value="1"/>
</dbReference>